<gene>
    <name evidence="1" type="ORF">yberc0001_10140</name>
</gene>
<name>A0ABM9Y3S4_YERBE</name>
<keyword evidence="2" id="KW-1185">Reference proteome</keyword>
<evidence type="ECO:0000313" key="1">
    <source>
        <dbReference type="EMBL" id="EEQ08369.1"/>
    </source>
</evidence>
<dbReference type="Proteomes" id="UP000010319">
    <property type="component" value="Unassembled WGS sequence"/>
</dbReference>
<proteinExistence type="predicted"/>
<protein>
    <submittedName>
        <fullName evidence="1">Uncharacterized protein</fullName>
    </submittedName>
</protein>
<sequence>MYENNMGGIIPTSARYQTISVTNKHNSEQLFDIYCDDGHRKITIEEMAR</sequence>
<accession>A0ABM9Y3S4</accession>
<evidence type="ECO:0000313" key="2">
    <source>
        <dbReference type="Proteomes" id="UP000010319"/>
    </source>
</evidence>
<comment type="caution">
    <text evidence="1">The sequence shown here is derived from an EMBL/GenBank/DDBJ whole genome shotgun (WGS) entry which is preliminary data.</text>
</comment>
<organism evidence="1 2">
    <name type="scientific">Yersinia bercovieri ATCC 43970</name>
    <dbReference type="NCBI Taxonomy" id="349968"/>
    <lineage>
        <taxon>Bacteria</taxon>
        <taxon>Pseudomonadati</taxon>
        <taxon>Pseudomonadota</taxon>
        <taxon>Gammaproteobacteria</taxon>
        <taxon>Enterobacterales</taxon>
        <taxon>Yersiniaceae</taxon>
        <taxon>Yersinia</taxon>
    </lineage>
</organism>
<dbReference type="EMBL" id="AALC02000002">
    <property type="protein sequence ID" value="EEQ08369.1"/>
    <property type="molecule type" value="Genomic_DNA"/>
</dbReference>
<reference evidence="1" key="1">
    <citation type="submission" date="2008-12" db="EMBL/GenBank/DDBJ databases">
        <title>Annotation of the Yersinia bercovieri ATCC 43970 genome.</title>
        <authorList>
            <person name="Read T.D."/>
            <person name="Akmal A."/>
            <person name="Bishop-Lilly K."/>
            <person name="Chen P.E."/>
            <person name="Cook C."/>
            <person name="Kiley M.P."/>
            <person name="Lentz S."/>
            <person name="Mateczun A."/>
            <person name="Nagarajan N."/>
            <person name="Nolan N."/>
            <person name="Osborne B.I."/>
            <person name="Pop M."/>
            <person name="Sozhamannan S."/>
            <person name="Stewart A.C."/>
            <person name="Sulakvelidze A."/>
            <person name="Thomason B."/>
            <person name="Willner K."/>
            <person name="Zwick M.E."/>
        </authorList>
    </citation>
    <scope>NUCLEOTIDE SEQUENCE [LARGE SCALE GENOMIC DNA]</scope>
    <source>
        <strain evidence="1">ATCC 43970</strain>
    </source>
</reference>